<reference evidence="1 2" key="1">
    <citation type="journal article" date="2013" name="Pathog. Dis.">
        <title>Genome sequences of 65 Helicobacter pylori strains isolated from asymptomatic individuals and patients with gastric cancer, peptic ulcer disease, or gastritis.</title>
        <authorList>
            <person name="Blanchard T.G."/>
            <person name="Czinn S.J."/>
            <person name="Correa P."/>
            <person name="Nakazawa T."/>
            <person name="Keelan M."/>
            <person name="Morningstar L."/>
            <person name="Santana-Cruz I."/>
            <person name="Maroo A."/>
            <person name="McCracken C."/>
            <person name="Shefchek K."/>
            <person name="Daugherty S."/>
            <person name="Song Y."/>
            <person name="Fraser C.M."/>
            <person name="Fricke W.F."/>
        </authorList>
    </citation>
    <scope>NUCLEOTIDE SEQUENCE [LARGE SCALE GENOMIC DNA]</scope>
    <source>
        <strain evidence="1 2">Hp P-2</strain>
    </source>
</reference>
<sequence>MKPPLFLKKTLEFLGEMIAKPFYLLKKIIFIIYNKSQAIKSHFLEKILFTTNLKQPNNQS</sequence>
<evidence type="ECO:0000313" key="2">
    <source>
        <dbReference type="Proteomes" id="UP000004326"/>
    </source>
</evidence>
<proteinExistence type="predicted"/>
<gene>
    <name evidence="1" type="ORF">HPHPP2_0110</name>
</gene>
<dbReference type="Proteomes" id="UP000004326">
    <property type="component" value="Unassembled WGS sequence"/>
</dbReference>
<organism evidence="1 2">
    <name type="scientific">Helicobacter pylori Hp P-2</name>
    <dbReference type="NCBI Taxonomy" id="992073"/>
    <lineage>
        <taxon>Bacteria</taxon>
        <taxon>Pseudomonadati</taxon>
        <taxon>Campylobacterota</taxon>
        <taxon>Epsilonproteobacteria</taxon>
        <taxon>Campylobacterales</taxon>
        <taxon>Helicobacteraceae</taxon>
        <taxon>Helicobacter</taxon>
    </lineage>
</organism>
<dbReference type="PATRIC" id="fig|992073.3.peg.104"/>
<dbReference type="EMBL" id="AKPJ01000001">
    <property type="protein sequence ID" value="EJB99405.1"/>
    <property type="molecule type" value="Genomic_DNA"/>
</dbReference>
<name>J0PLF1_HELPX</name>
<dbReference type="AlphaFoldDB" id="J0PLF1"/>
<evidence type="ECO:0000313" key="1">
    <source>
        <dbReference type="EMBL" id="EJB99405.1"/>
    </source>
</evidence>
<accession>J0PLF1</accession>
<comment type="caution">
    <text evidence="1">The sequence shown here is derived from an EMBL/GenBank/DDBJ whole genome shotgun (WGS) entry which is preliminary data.</text>
</comment>
<protein>
    <submittedName>
        <fullName evidence="1">Uncharacterized protein</fullName>
    </submittedName>
</protein>